<name>A0A1E3BNT9_ASPCR</name>
<dbReference type="VEuPathDB" id="FungiDB:SI65_00214"/>
<dbReference type="EMBL" id="JXNT01000001">
    <property type="protein sequence ID" value="ODM22625.1"/>
    <property type="molecule type" value="Genomic_DNA"/>
</dbReference>
<gene>
    <name evidence="1" type="ORF">SI65_00214</name>
</gene>
<reference evidence="1 2" key="1">
    <citation type="journal article" date="2016" name="BMC Genomics">
        <title>Comparative genomic and transcriptomic analyses of the Fuzhuan brick tea-fermentation fungus Aspergillus cristatus.</title>
        <authorList>
            <person name="Ge Y."/>
            <person name="Wang Y."/>
            <person name="Liu Y."/>
            <person name="Tan Y."/>
            <person name="Ren X."/>
            <person name="Zhang X."/>
            <person name="Hyde K.D."/>
            <person name="Liu Y."/>
            <person name="Liu Z."/>
        </authorList>
    </citation>
    <scope>NUCLEOTIDE SEQUENCE [LARGE SCALE GENOMIC DNA]</scope>
    <source>
        <strain evidence="1 2">GZAAS20.1005</strain>
    </source>
</reference>
<accession>A0A1E3BNT9</accession>
<dbReference type="Gene3D" id="1.25.40.20">
    <property type="entry name" value="Ankyrin repeat-containing domain"/>
    <property type="match status" value="1"/>
</dbReference>
<dbReference type="SUPFAM" id="SSF48403">
    <property type="entry name" value="Ankyrin repeat"/>
    <property type="match status" value="1"/>
</dbReference>
<proteinExistence type="predicted"/>
<dbReference type="Proteomes" id="UP000094569">
    <property type="component" value="Unassembled WGS sequence"/>
</dbReference>
<sequence>MALSELPNELNLYIAGFFEYDGHINVVVQTNRRLHSLLNSYQYKHNLRYYKATALTWAARKGMVSTFQMMLDAGTSPEHTYHEIPCEDVLLHFGPIILAFEYGNDTIVKLLLDKGVDPDPAGWICPVEVQE</sequence>
<dbReference type="OrthoDB" id="341259at2759"/>
<dbReference type="InterPro" id="IPR036770">
    <property type="entry name" value="Ankyrin_rpt-contain_sf"/>
</dbReference>
<evidence type="ECO:0000313" key="1">
    <source>
        <dbReference type="EMBL" id="ODM22625.1"/>
    </source>
</evidence>
<organism evidence="1 2">
    <name type="scientific">Aspergillus cristatus</name>
    <name type="common">Chinese Fuzhuan brick tea-fermentation fungus</name>
    <name type="synonym">Eurotium cristatum</name>
    <dbReference type="NCBI Taxonomy" id="573508"/>
    <lineage>
        <taxon>Eukaryota</taxon>
        <taxon>Fungi</taxon>
        <taxon>Dikarya</taxon>
        <taxon>Ascomycota</taxon>
        <taxon>Pezizomycotina</taxon>
        <taxon>Eurotiomycetes</taxon>
        <taxon>Eurotiomycetidae</taxon>
        <taxon>Eurotiales</taxon>
        <taxon>Aspergillaceae</taxon>
        <taxon>Aspergillus</taxon>
        <taxon>Aspergillus subgen. Aspergillus</taxon>
    </lineage>
</organism>
<dbReference type="InterPro" id="IPR002110">
    <property type="entry name" value="Ankyrin_rpt"/>
</dbReference>
<keyword evidence="2" id="KW-1185">Reference proteome</keyword>
<evidence type="ECO:0000313" key="2">
    <source>
        <dbReference type="Proteomes" id="UP000094569"/>
    </source>
</evidence>
<dbReference type="AlphaFoldDB" id="A0A1E3BNT9"/>
<comment type="caution">
    <text evidence="1">The sequence shown here is derived from an EMBL/GenBank/DDBJ whole genome shotgun (WGS) entry which is preliminary data.</text>
</comment>
<protein>
    <submittedName>
        <fullName evidence="1">Uncharacterized protein</fullName>
    </submittedName>
</protein>
<dbReference type="SMART" id="SM00248">
    <property type="entry name" value="ANK"/>
    <property type="match status" value="2"/>
</dbReference>